<dbReference type="GO" id="GO:0032259">
    <property type="term" value="P:methylation"/>
    <property type="evidence" value="ECO:0007669"/>
    <property type="project" value="UniProtKB-KW"/>
</dbReference>
<keyword evidence="2 6" id="KW-0808">Transferase</keyword>
<protein>
    <recommendedName>
        <fullName evidence="8">Cytosine-specific methyltransferase</fullName>
        <ecNumber evidence="8">2.1.1.37</ecNumber>
    </recommendedName>
</protein>
<evidence type="ECO:0000313" key="10">
    <source>
        <dbReference type="Proteomes" id="UP000260780"/>
    </source>
</evidence>
<dbReference type="PROSITE" id="PS51679">
    <property type="entry name" value="SAM_MT_C5"/>
    <property type="match status" value="1"/>
</dbReference>
<dbReference type="Proteomes" id="UP000260780">
    <property type="component" value="Unassembled WGS sequence"/>
</dbReference>
<feature type="active site" evidence="6">
    <location>
        <position position="152"/>
    </location>
</feature>
<evidence type="ECO:0000256" key="1">
    <source>
        <dbReference type="ARBA" id="ARBA00022603"/>
    </source>
</evidence>
<dbReference type="InterPro" id="IPR018117">
    <property type="entry name" value="C5_DNA_meth_AS"/>
</dbReference>
<evidence type="ECO:0000256" key="5">
    <source>
        <dbReference type="ARBA" id="ARBA00047422"/>
    </source>
</evidence>
<evidence type="ECO:0000256" key="7">
    <source>
        <dbReference type="RuleBase" id="RU000416"/>
    </source>
</evidence>
<sequence length="450" mass="50868">MVATKYRVDEKVANETVSDVLSDCQLSLFPLKEVDSNGKLRVLSLFSGCGGMDIGFEGGFICHRKSINPQNDWIEESLNTHWVRVKETNFTTVFANDILEEAKATWSSYMCRRGHSSDSYRLESIVDIVKRHQHGAGEFPDNIDVVTGGFPCQDFSVSGKRKGFDSNKDHNGKQRMEDIPSEETRGKLYFWMKQVIDITKPKIFIAENVKGLVNLGDVKTIIQQDFASADDHGYIVLSPQVLQAADFGVPESRERVIFIGIRRDVLRPEALKALENEILPSEYNPYPSPTHAYSIEKKGLVEPVVCGDVFQGLLEPDLSSDLSQKYYSKAKYMGSHCQGQKEISLNKIGPTIRSEHHGNIEFRRLSLEHGGTIEHELSAGLPERRLTPRECALIQTFPPDYLFVRYKPYSKSRFSVSSSRAYKVIGNAVPPVLAYNIAMRIQSLWNLYFK</sequence>
<dbReference type="PANTHER" id="PTHR10629:SF52">
    <property type="entry name" value="DNA (CYTOSINE-5)-METHYLTRANSFERASE 1"/>
    <property type="match status" value="1"/>
</dbReference>
<keyword evidence="3 6" id="KW-0949">S-adenosyl-L-methionine</keyword>
<comment type="caution">
    <text evidence="9">The sequence shown here is derived from an EMBL/GenBank/DDBJ whole genome shotgun (WGS) entry which is preliminary data.</text>
</comment>
<comment type="catalytic activity">
    <reaction evidence="5 8">
        <text>a 2'-deoxycytidine in DNA + S-adenosyl-L-methionine = a 5-methyl-2'-deoxycytidine in DNA + S-adenosyl-L-homocysteine + H(+)</text>
        <dbReference type="Rhea" id="RHEA:13681"/>
        <dbReference type="Rhea" id="RHEA-COMP:11369"/>
        <dbReference type="Rhea" id="RHEA-COMP:11370"/>
        <dbReference type="ChEBI" id="CHEBI:15378"/>
        <dbReference type="ChEBI" id="CHEBI:57856"/>
        <dbReference type="ChEBI" id="CHEBI:59789"/>
        <dbReference type="ChEBI" id="CHEBI:85452"/>
        <dbReference type="ChEBI" id="CHEBI:85454"/>
        <dbReference type="EC" id="2.1.1.37"/>
    </reaction>
</comment>
<keyword evidence="1 6" id="KW-0489">Methyltransferase</keyword>
<dbReference type="EC" id="2.1.1.37" evidence="8"/>
<evidence type="ECO:0000256" key="2">
    <source>
        <dbReference type="ARBA" id="ARBA00022679"/>
    </source>
</evidence>
<evidence type="ECO:0000256" key="3">
    <source>
        <dbReference type="ARBA" id="ARBA00022691"/>
    </source>
</evidence>
<evidence type="ECO:0000313" key="9">
    <source>
        <dbReference type="EMBL" id="RGM36187.1"/>
    </source>
</evidence>
<organism evidence="9 10">
    <name type="scientific">Phocaeicola plebeius</name>
    <dbReference type="NCBI Taxonomy" id="310297"/>
    <lineage>
        <taxon>Bacteria</taxon>
        <taxon>Pseudomonadati</taxon>
        <taxon>Bacteroidota</taxon>
        <taxon>Bacteroidia</taxon>
        <taxon>Bacteroidales</taxon>
        <taxon>Bacteroidaceae</taxon>
        <taxon>Phocaeicola</taxon>
    </lineage>
</organism>
<dbReference type="RefSeq" id="WP_117748329.1">
    <property type="nucleotide sequence ID" value="NZ_DBFVTB010000057.1"/>
</dbReference>
<dbReference type="PROSITE" id="PS00094">
    <property type="entry name" value="C5_MTASE_1"/>
    <property type="match status" value="1"/>
</dbReference>
<proteinExistence type="inferred from homology"/>
<dbReference type="PROSITE" id="PS00095">
    <property type="entry name" value="C5_MTASE_2"/>
    <property type="match status" value="1"/>
</dbReference>
<reference evidence="9 10" key="1">
    <citation type="submission" date="2018-08" db="EMBL/GenBank/DDBJ databases">
        <title>A genome reference for cultivated species of the human gut microbiota.</title>
        <authorList>
            <person name="Zou Y."/>
            <person name="Xue W."/>
            <person name="Luo G."/>
        </authorList>
    </citation>
    <scope>NUCLEOTIDE SEQUENCE [LARGE SCALE GENOMIC DNA]</scope>
    <source>
        <strain evidence="9 10">OM08-14</strain>
    </source>
</reference>
<dbReference type="InterPro" id="IPR029063">
    <property type="entry name" value="SAM-dependent_MTases_sf"/>
</dbReference>
<evidence type="ECO:0000256" key="4">
    <source>
        <dbReference type="ARBA" id="ARBA00022747"/>
    </source>
</evidence>
<comment type="similarity">
    <text evidence="6 7">Belongs to the class I-like SAM-binding methyltransferase superfamily. C5-methyltransferase family.</text>
</comment>
<dbReference type="Gene3D" id="3.90.120.10">
    <property type="entry name" value="DNA Methylase, subunit A, domain 2"/>
    <property type="match status" value="1"/>
</dbReference>
<dbReference type="GO" id="GO:0003886">
    <property type="term" value="F:DNA (cytosine-5-)-methyltransferase activity"/>
    <property type="evidence" value="ECO:0007669"/>
    <property type="project" value="UniProtKB-EC"/>
</dbReference>
<accession>A0A3E4W1W1</accession>
<evidence type="ECO:0000256" key="8">
    <source>
        <dbReference type="RuleBase" id="RU000417"/>
    </source>
</evidence>
<dbReference type="InterPro" id="IPR001525">
    <property type="entry name" value="C5_MeTfrase"/>
</dbReference>
<dbReference type="Gene3D" id="3.40.50.150">
    <property type="entry name" value="Vaccinia Virus protein VP39"/>
    <property type="match status" value="1"/>
</dbReference>
<dbReference type="SUPFAM" id="SSF53335">
    <property type="entry name" value="S-adenosyl-L-methionine-dependent methyltransferases"/>
    <property type="match status" value="1"/>
</dbReference>
<dbReference type="Pfam" id="PF00145">
    <property type="entry name" value="DNA_methylase"/>
    <property type="match status" value="1"/>
</dbReference>
<dbReference type="PANTHER" id="PTHR10629">
    <property type="entry name" value="CYTOSINE-SPECIFIC METHYLTRANSFERASE"/>
    <property type="match status" value="1"/>
</dbReference>
<gene>
    <name evidence="9" type="primary">dcm</name>
    <name evidence="9" type="ORF">DXC17_13715</name>
</gene>
<dbReference type="AlphaFoldDB" id="A0A3E4W1W1"/>
<dbReference type="PRINTS" id="PR00105">
    <property type="entry name" value="C5METTRFRASE"/>
</dbReference>
<dbReference type="InterPro" id="IPR031303">
    <property type="entry name" value="C5_meth_CS"/>
</dbReference>
<dbReference type="EMBL" id="QSTF01000045">
    <property type="protein sequence ID" value="RGM36187.1"/>
    <property type="molecule type" value="Genomic_DNA"/>
</dbReference>
<dbReference type="GO" id="GO:0044027">
    <property type="term" value="P:negative regulation of gene expression via chromosomal CpG island methylation"/>
    <property type="evidence" value="ECO:0007669"/>
    <property type="project" value="TreeGrafter"/>
</dbReference>
<evidence type="ECO:0000256" key="6">
    <source>
        <dbReference type="PROSITE-ProRule" id="PRU01016"/>
    </source>
</evidence>
<dbReference type="InterPro" id="IPR050390">
    <property type="entry name" value="C5-Methyltransferase"/>
</dbReference>
<keyword evidence="4" id="KW-0680">Restriction system</keyword>
<name>A0A3E4W1W1_9BACT</name>
<dbReference type="NCBIfam" id="TIGR00675">
    <property type="entry name" value="dcm"/>
    <property type="match status" value="1"/>
</dbReference>
<dbReference type="GO" id="GO:0003677">
    <property type="term" value="F:DNA binding"/>
    <property type="evidence" value="ECO:0007669"/>
    <property type="project" value="TreeGrafter"/>
</dbReference>
<dbReference type="GO" id="GO:0009307">
    <property type="term" value="P:DNA restriction-modification system"/>
    <property type="evidence" value="ECO:0007669"/>
    <property type="project" value="UniProtKB-KW"/>
</dbReference>